<feature type="binding site" evidence="17">
    <location>
        <position position="431"/>
    </location>
    <ligand>
        <name>(6S)-NADPHX</name>
        <dbReference type="ChEBI" id="CHEBI:64076"/>
    </ligand>
</feature>
<reference evidence="22 23" key="1">
    <citation type="submission" date="2024-01" db="EMBL/GenBank/DDBJ databases">
        <title>Multi-omics insights into the function and evolution of sodium benzoate biodegradation pathways in Benzoatithermus flavus gen. nov., sp. nov. from hot spring.</title>
        <authorList>
            <person name="Hu C.-J."/>
            <person name="Li W.-J."/>
        </authorList>
    </citation>
    <scope>NUCLEOTIDE SEQUENCE [LARGE SCALE GENOMIC DNA]</scope>
    <source>
        <strain evidence="22 23">SYSU G07066</strain>
    </source>
</reference>
<evidence type="ECO:0000259" key="20">
    <source>
        <dbReference type="PROSITE" id="PS51383"/>
    </source>
</evidence>
<evidence type="ECO:0000256" key="7">
    <source>
        <dbReference type="ARBA" id="ARBA00022840"/>
    </source>
</evidence>
<keyword evidence="9 18" id="KW-0630">Potassium</keyword>
<evidence type="ECO:0000313" key="22">
    <source>
        <dbReference type="EMBL" id="MEK0081753.1"/>
    </source>
</evidence>
<dbReference type="InterPro" id="IPR029056">
    <property type="entry name" value="Ribokinase-like"/>
</dbReference>
<dbReference type="Gene3D" id="3.40.50.10260">
    <property type="entry name" value="YjeF N-terminal domain"/>
    <property type="match status" value="1"/>
</dbReference>
<dbReference type="SUPFAM" id="SSF53613">
    <property type="entry name" value="Ribokinase-like"/>
    <property type="match status" value="1"/>
</dbReference>
<dbReference type="InterPro" id="IPR000631">
    <property type="entry name" value="CARKD"/>
</dbReference>
<evidence type="ECO:0000256" key="11">
    <source>
        <dbReference type="ARBA" id="ARBA00023235"/>
    </source>
</evidence>
<proteinExistence type="inferred from homology"/>
<feature type="binding site" evidence="17">
    <location>
        <position position="430"/>
    </location>
    <ligand>
        <name>AMP</name>
        <dbReference type="ChEBI" id="CHEBI:456215"/>
    </ligand>
</feature>
<feature type="binding site" evidence="17">
    <location>
        <position position="369"/>
    </location>
    <ligand>
        <name>(6S)-NADPHX</name>
        <dbReference type="ChEBI" id="CHEBI:64076"/>
    </ligand>
</feature>
<evidence type="ECO:0000313" key="23">
    <source>
        <dbReference type="Proteomes" id="UP001375743"/>
    </source>
</evidence>
<dbReference type="PROSITE" id="PS51383">
    <property type="entry name" value="YJEF_C_3"/>
    <property type="match status" value="1"/>
</dbReference>
<protein>
    <recommendedName>
        <fullName evidence="19">Bifunctional NAD(P)H-hydrate repair enzyme</fullName>
    </recommendedName>
    <alternativeName>
        <fullName evidence="19">Nicotinamide nucleotide repair protein</fullName>
    </alternativeName>
    <domain>
        <recommendedName>
            <fullName evidence="19">ADP-dependent (S)-NAD(P)H-hydrate dehydratase</fullName>
            <ecNumber evidence="19">4.2.1.136</ecNumber>
        </recommendedName>
        <alternativeName>
            <fullName evidence="19">ADP-dependent NAD(P)HX dehydratase</fullName>
        </alternativeName>
    </domain>
    <domain>
        <recommendedName>
            <fullName evidence="19">NAD(P)H-hydrate epimerase</fullName>
            <ecNumber evidence="19">5.1.99.6</ecNumber>
        </recommendedName>
    </domain>
</protein>
<evidence type="ECO:0000256" key="16">
    <source>
        <dbReference type="ARBA" id="ARBA00049209"/>
    </source>
</evidence>
<keyword evidence="5 18" id="KW-0479">Metal-binding</keyword>
<comment type="similarity">
    <text evidence="18">Belongs to the NnrE/AIBP family.</text>
</comment>
<dbReference type="PANTHER" id="PTHR12592:SF0">
    <property type="entry name" value="ATP-DEPENDENT (S)-NAD(P)H-HYDRATE DEHYDRATASE"/>
    <property type="match status" value="1"/>
</dbReference>
<comment type="catalytic activity">
    <reaction evidence="1 18 19">
        <text>(6R)-NADHX = (6S)-NADHX</text>
        <dbReference type="Rhea" id="RHEA:32215"/>
        <dbReference type="ChEBI" id="CHEBI:64074"/>
        <dbReference type="ChEBI" id="CHEBI:64075"/>
        <dbReference type="EC" id="5.1.99.6"/>
    </reaction>
</comment>
<feature type="binding site" evidence="17">
    <location>
        <position position="318"/>
    </location>
    <ligand>
        <name>(6S)-NADPHX</name>
        <dbReference type="ChEBI" id="CHEBI:64076"/>
    </ligand>
</feature>
<dbReference type="EC" id="5.1.99.6" evidence="19"/>
<comment type="subunit">
    <text evidence="17">Homotetramer.</text>
</comment>
<evidence type="ECO:0000256" key="17">
    <source>
        <dbReference type="HAMAP-Rule" id="MF_01965"/>
    </source>
</evidence>
<dbReference type="PROSITE" id="PS51385">
    <property type="entry name" value="YJEF_N"/>
    <property type="match status" value="1"/>
</dbReference>
<comment type="caution">
    <text evidence="18">Lacks conserved residue(s) required for the propagation of feature annotation.</text>
</comment>
<comment type="catalytic activity">
    <reaction evidence="16 17 19">
        <text>(6S)-NADPHX + ADP = AMP + phosphate + NADPH + H(+)</text>
        <dbReference type="Rhea" id="RHEA:32235"/>
        <dbReference type="ChEBI" id="CHEBI:15378"/>
        <dbReference type="ChEBI" id="CHEBI:43474"/>
        <dbReference type="ChEBI" id="CHEBI:57783"/>
        <dbReference type="ChEBI" id="CHEBI:64076"/>
        <dbReference type="ChEBI" id="CHEBI:456215"/>
        <dbReference type="ChEBI" id="CHEBI:456216"/>
        <dbReference type="EC" id="4.2.1.136"/>
    </reaction>
</comment>
<evidence type="ECO:0000256" key="15">
    <source>
        <dbReference type="ARBA" id="ARBA00048238"/>
    </source>
</evidence>
<feature type="binding site" evidence="18">
    <location>
        <begin position="124"/>
        <end position="130"/>
    </location>
    <ligand>
        <name>(6S)-NADPHX</name>
        <dbReference type="ChEBI" id="CHEBI:64076"/>
    </ligand>
</feature>
<feature type="binding site" evidence="18">
    <location>
        <position position="156"/>
    </location>
    <ligand>
        <name>K(+)</name>
        <dbReference type="ChEBI" id="CHEBI:29103"/>
    </ligand>
</feature>
<comment type="function">
    <text evidence="14 19">Bifunctional enzyme that catalyzes the epimerization of the S- and R-forms of NAD(P)HX and the dehydration of the S-form of NAD(P)HX at the expense of ADP, which is converted to AMP. This allows the repair of both epimers of NAD(P)HX, a damaged form of NAD(P)H that is a result of enzymatic or heat-dependent hydration.</text>
</comment>
<evidence type="ECO:0000256" key="10">
    <source>
        <dbReference type="ARBA" id="ARBA00023027"/>
    </source>
</evidence>
<evidence type="ECO:0000256" key="2">
    <source>
        <dbReference type="ARBA" id="ARBA00000909"/>
    </source>
</evidence>
<keyword evidence="11 18" id="KW-0413">Isomerase</keyword>
<comment type="function">
    <text evidence="17">Catalyzes the dehydration of the S-form of NAD(P)HX at the expense of ADP, which is converted to AMP. Together with NAD(P)HX epimerase, which catalyzes the epimerization of the S- and R-forms, the enzyme allows the repair of both epimers of NAD(P)HX, a damaged form of NAD(P)H that is a result of enzymatic or heat-dependent hydration.</text>
</comment>
<comment type="caution">
    <text evidence="22">The sequence shown here is derived from an EMBL/GenBank/DDBJ whole genome shotgun (WGS) entry which is preliminary data.</text>
</comment>
<comment type="catalytic activity">
    <reaction evidence="15 17 19">
        <text>(6S)-NADHX + ADP = AMP + phosphate + NADH + H(+)</text>
        <dbReference type="Rhea" id="RHEA:32223"/>
        <dbReference type="ChEBI" id="CHEBI:15378"/>
        <dbReference type="ChEBI" id="CHEBI:43474"/>
        <dbReference type="ChEBI" id="CHEBI:57945"/>
        <dbReference type="ChEBI" id="CHEBI:64074"/>
        <dbReference type="ChEBI" id="CHEBI:456215"/>
        <dbReference type="ChEBI" id="CHEBI:456216"/>
        <dbReference type="EC" id="4.2.1.136"/>
    </reaction>
</comment>
<keyword evidence="23" id="KW-1185">Reference proteome</keyword>
<evidence type="ECO:0000256" key="14">
    <source>
        <dbReference type="ARBA" id="ARBA00025153"/>
    </source>
</evidence>
<dbReference type="InterPro" id="IPR017953">
    <property type="entry name" value="Carbohydrate_kinase_pred_CS"/>
</dbReference>
<evidence type="ECO:0000256" key="5">
    <source>
        <dbReference type="ARBA" id="ARBA00022723"/>
    </source>
</evidence>
<dbReference type="HAMAP" id="MF_01966">
    <property type="entry name" value="NADHX_epimerase"/>
    <property type="match status" value="1"/>
</dbReference>
<dbReference type="Gene3D" id="3.40.1190.20">
    <property type="match status" value="1"/>
</dbReference>
<evidence type="ECO:0000256" key="19">
    <source>
        <dbReference type="PIRNR" id="PIRNR017184"/>
    </source>
</evidence>
<feature type="binding site" evidence="17">
    <location>
        <position position="255"/>
    </location>
    <ligand>
        <name>(6S)-NADPHX</name>
        <dbReference type="ChEBI" id="CHEBI:64076"/>
    </ligand>
</feature>
<feature type="binding site" evidence="18">
    <location>
        <position position="153"/>
    </location>
    <ligand>
        <name>(6S)-NADPHX</name>
        <dbReference type="ChEBI" id="CHEBI:64076"/>
    </ligand>
</feature>
<dbReference type="InterPro" id="IPR030677">
    <property type="entry name" value="Nnr"/>
</dbReference>
<evidence type="ECO:0000256" key="3">
    <source>
        <dbReference type="ARBA" id="ARBA00006001"/>
    </source>
</evidence>
<comment type="cofactor">
    <cofactor evidence="18 19">
        <name>K(+)</name>
        <dbReference type="ChEBI" id="CHEBI:29103"/>
    </cofactor>
    <text evidence="18 19">Binds 1 potassium ion per subunit.</text>
</comment>
<dbReference type="EMBL" id="JBBLZC010000001">
    <property type="protein sequence ID" value="MEK0081753.1"/>
    <property type="molecule type" value="Genomic_DNA"/>
</dbReference>
<accession>A0ABU8XMR1</accession>
<sequence>MRSDGILLPPATMAAVDRAAIAAGRPGPWLMENAGRAVTRAVTARLPPRPVLVLCGPGNNGGDGWVVARQLRRAGWPVRVASLVPCQSLKGDAAWAAAAWDEPIEPVGPAGLDGADLVVDALFGAGLARPLDGAAAEVVRALNERRLPVVAVDVPSGVDGATGAVLGAAPAARLTVTFCRLKPGHLLLPGRLLCGETVLADIGIPDEVVAAHDSGLRANGPGLWRHLVPERTAESHKYRFGHALVVGGPKETTGATRLAARAALRVGAGLVSIACTPEALPVYAAQLTAVMTKPAADAAALGRLLADPRFSALLIGPGIGTGPATRELVATVLAAGRPTVLDADALTSFADCRQDLLGALRPDCVLTPHDGEFARLFDATGDRLGRALAASRASNAVVLLKGSDTVVAAPDGRATIQPSAPPDLATAGSGDVLAGLILGLLAQRVPAFEAASAAVWLHATAAEGSGPGLIAEDLSERVPAALAAMRSR</sequence>
<dbReference type="NCBIfam" id="TIGR00197">
    <property type="entry name" value="yjeF_nterm"/>
    <property type="match status" value="1"/>
</dbReference>
<dbReference type="PIRSF" id="PIRSF017184">
    <property type="entry name" value="Nnr"/>
    <property type="match status" value="1"/>
</dbReference>
<comment type="catalytic activity">
    <reaction evidence="2 18 19">
        <text>(6R)-NADPHX = (6S)-NADPHX</text>
        <dbReference type="Rhea" id="RHEA:32227"/>
        <dbReference type="ChEBI" id="CHEBI:64076"/>
        <dbReference type="ChEBI" id="CHEBI:64077"/>
        <dbReference type="EC" id="5.1.99.6"/>
    </reaction>
</comment>
<evidence type="ECO:0000256" key="18">
    <source>
        <dbReference type="HAMAP-Rule" id="MF_01966"/>
    </source>
</evidence>
<dbReference type="SUPFAM" id="SSF64153">
    <property type="entry name" value="YjeF N-terminal domain-like"/>
    <property type="match status" value="1"/>
</dbReference>
<name>A0ABU8XMR1_9PROT</name>
<comment type="similarity">
    <text evidence="17">Belongs to the NnrD/CARKD family.</text>
</comment>
<dbReference type="Pfam" id="PF01256">
    <property type="entry name" value="Carb_kinase"/>
    <property type="match status" value="1"/>
</dbReference>
<feature type="binding site" evidence="18">
    <location>
        <position position="120"/>
    </location>
    <ligand>
        <name>K(+)</name>
        <dbReference type="ChEBI" id="CHEBI:29103"/>
    </ligand>
</feature>
<evidence type="ECO:0000256" key="12">
    <source>
        <dbReference type="ARBA" id="ARBA00023239"/>
    </source>
</evidence>
<evidence type="ECO:0000259" key="21">
    <source>
        <dbReference type="PROSITE" id="PS51385"/>
    </source>
</evidence>
<evidence type="ECO:0000256" key="9">
    <source>
        <dbReference type="ARBA" id="ARBA00022958"/>
    </source>
</evidence>
<evidence type="ECO:0000256" key="13">
    <source>
        <dbReference type="ARBA" id="ARBA00023268"/>
    </source>
</evidence>
<dbReference type="EC" id="4.2.1.136" evidence="19"/>
<dbReference type="Proteomes" id="UP001375743">
    <property type="component" value="Unassembled WGS sequence"/>
</dbReference>
<comment type="function">
    <text evidence="18">Catalyzes the epimerization of the S- and R-forms of NAD(P)HX, a damaged form of NAD(P)H that is a result of enzymatic or heat-dependent hydration. This is a prerequisite for the S-specific NAD(P)H-hydrate dehydratase to allow the repair of both epimers of NAD(P)HX.</text>
</comment>
<dbReference type="PANTHER" id="PTHR12592">
    <property type="entry name" value="ATP-DEPENDENT (S)-NAD(P)H-HYDRATE DEHYDRATASE FAMILY MEMBER"/>
    <property type="match status" value="1"/>
</dbReference>
<organism evidence="22 23">
    <name type="scientific">Benzoatithermus flavus</name>
    <dbReference type="NCBI Taxonomy" id="3108223"/>
    <lineage>
        <taxon>Bacteria</taxon>
        <taxon>Pseudomonadati</taxon>
        <taxon>Pseudomonadota</taxon>
        <taxon>Alphaproteobacteria</taxon>
        <taxon>Geminicoccales</taxon>
        <taxon>Geminicoccaceae</taxon>
        <taxon>Benzoatithermus</taxon>
    </lineage>
</organism>
<keyword evidence="13" id="KW-0511">Multifunctional enzyme</keyword>
<evidence type="ECO:0000256" key="1">
    <source>
        <dbReference type="ARBA" id="ARBA00000013"/>
    </source>
</evidence>
<dbReference type="PROSITE" id="PS01050">
    <property type="entry name" value="YJEF_C_2"/>
    <property type="match status" value="1"/>
</dbReference>
<keyword evidence="12 17" id="KW-0456">Lyase</keyword>
<keyword evidence="6 17" id="KW-0547">Nucleotide-binding</keyword>
<evidence type="ECO:0000256" key="4">
    <source>
        <dbReference type="ARBA" id="ARBA00009524"/>
    </source>
</evidence>
<dbReference type="InterPro" id="IPR036652">
    <property type="entry name" value="YjeF_N_dom_sf"/>
</dbReference>
<comment type="similarity">
    <text evidence="4 19">In the C-terminal section; belongs to the NnrD/CARKD family.</text>
</comment>
<gene>
    <name evidence="18" type="primary">nnrE</name>
    <name evidence="17" type="synonym">nnrD</name>
    <name evidence="22" type="ORF">U1T56_01210</name>
</gene>
<dbReference type="HAMAP" id="MF_01965">
    <property type="entry name" value="NADHX_dehydratase"/>
    <property type="match status" value="1"/>
</dbReference>
<dbReference type="Pfam" id="PF03853">
    <property type="entry name" value="YjeF_N"/>
    <property type="match status" value="1"/>
</dbReference>
<evidence type="ECO:0000256" key="6">
    <source>
        <dbReference type="ARBA" id="ARBA00022741"/>
    </source>
</evidence>
<feature type="binding site" evidence="18">
    <location>
        <position position="60"/>
    </location>
    <ligand>
        <name>K(+)</name>
        <dbReference type="ChEBI" id="CHEBI:29103"/>
    </ligand>
</feature>
<keyword evidence="10 17" id="KW-0520">NAD</keyword>
<dbReference type="CDD" id="cd01171">
    <property type="entry name" value="YXKO-related"/>
    <property type="match status" value="1"/>
</dbReference>
<feature type="domain" description="YjeF C-terminal" evidence="20">
    <location>
        <begin position="220"/>
        <end position="485"/>
    </location>
</feature>
<dbReference type="NCBIfam" id="TIGR00196">
    <property type="entry name" value="yjeF_cterm"/>
    <property type="match status" value="1"/>
</dbReference>
<feature type="domain" description="YjeF N-terminal" evidence="21">
    <location>
        <begin position="13"/>
        <end position="210"/>
    </location>
</feature>
<evidence type="ECO:0000256" key="8">
    <source>
        <dbReference type="ARBA" id="ARBA00022857"/>
    </source>
</evidence>
<feature type="binding site" evidence="17">
    <location>
        <begin position="401"/>
        <end position="405"/>
    </location>
    <ligand>
        <name>AMP</name>
        <dbReference type="ChEBI" id="CHEBI:456215"/>
    </ligand>
</feature>
<keyword evidence="8 17" id="KW-0521">NADP</keyword>
<feature type="binding site" evidence="18">
    <location>
        <begin position="59"/>
        <end position="63"/>
    </location>
    <ligand>
        <name>(6S)-NADPHX</name>
        <dbReference type="ChEBI" id="CHEBI:64076"/>
    </ligand>
</feature>
<dbReference type="InterPro" id="IPR004443">
    <property type="entry name" value="YjeF_N_dom"/>
</dbReference>
<keyword evidence="7 17" id="KW-0067">ATP-binding</keyword>
<comment type="cofactor">
    <cofactor evidence="17">
        <name>Mg(2+)</name>
        <dbReference type="ChEBI" id="CHEBI:18420"/>
    </cofactor>
</comment>
<dbReference type="RefSeq" id="WP_418157600.1">
    <property type="nucleotide sequence ID" value="NZ_JBBLZC010000001.1"/>
</dbReference>
<comment type="similarity">
    <text evidence="3 19">In the N-terminal section; belongs to the NnrE/AIBP family.</text>
</comment>